<dbReference type="Proteomes" id="UP000612899">
    <property type="component" value="Unassembled WGS sequence"/>
</dbReference>
<keyword evidence="1" id="KW-0732">Signal</keyword>
<organism evidence="2 3">
    <name type="scientific">Rhizocola hellebori</name>
    <dbReference type="NCBI Taxonomy" id="1392758"/>
    <lineage>
        <taxon>Bacteria</taxon>
        <taxon>Bacillati</taxon>
        <taxon>Actinomycetota</taxon>
        <taxon>Actinomycetes</taxon>
        <taxon>Micromonosporales</taxon>
        <taxon>Micromonosporaceae</taxon>
        <taxon>Rhizocola</taxon>
    </lineage>
</organism>
<protein>
    <submittedName>
        <fullName evidence="2">Lipoprotein LipO</fullName>
    </submittedName>
</protein>
<keyword evidence="2" id="KW-0449">Lipoprotein</keyword>
<dbReference type="RefSeq" id="WP_203910530.1">
    <property type="nucleotide sequence ID" value="NZ_BONY01000029.1"/>
</dbReference>
<comment type="caution">
    <text evidence="2">The sequence shown here is derived from an EMBL/GenBank/DDBJ whole genome shotgun (WGS) entry which is preliminary data.</text>
</comment>
<gene>
    <name evidence="2" type="primary">lipO</name>
    <name evidence="2" type="ORF">Rhe02_47870</name>
</gene>
<dbReference type="CDD" id="cd13580">
    <property type="entry name" value="PBP2_AlgQ_like_1"/>
    <property type="match status" value="1"/>
</dbReference>
<proteinExistence type="predicted"/>
<dbReference type="Gene3D" id="3.40.190.10">
    <property type="entry name" value="Periplasmic binding protein-like II"/>
    <property type="match status" value="2"/>
</dbReference>
<keyword evidence="3" id="KW-1185">Reference proteome</keyword>
<dbReference type="PANTHER" id="PTHR43649:SF33">
    <property type="entry name" value="POLYGALACTURONAN_RHAMNOGALACTURONAN-BINDING PROTEIN YTCQ"/>
    <property type="match status" value="1"/>
</dbReference>
<dbReference type="PANTHER" id="PTHR43649">
    <property type="entry name" value="ARABINOSE-BINDING PROTEIN-RELATED"/>
    <property type="match status" value="1"/>
</dbReference>
<name>A0A8J3QA23_9ACTN</name>
<dbReference type="EMBL" id="BONY01000029">
    <property type="protein sequence ID" value="GIH06720.1"/>
    <property type="molecule type" value="Genomic_DNA"/>
</dbReference>
<reference evidence="2" key="1">
    <citation type="submission" date="2021-01" db="EMBL/GenBank/DDBJ databases">
        <title>Whole genome shotgun sequence of Rhizocola hellebori NBRC 109834.</title>
        <authorList>
            <person name="Komaki H."/>
            <person name="Tamura T."/>
        </authorList>
    </citation>
    <scope>NUCLEOTIDE SEQUENCE</scope>
    <source>
        <strain evidence="2">NBRC 109834</strain>
    </source>
</reference>
<evidence type="ECO:0000256" key="1">
    <source>
        <dbReference type="ARBA" id="ARBA00022729"/>
    </source>
</evidence>
<sequence>MKPFKNLSAVFTTLALTLPLALVSCGEDEKTDAADLATLTIMAPLLSGDAAAPAVDGEMHKAVEALSGKKLEITWVPNSNYGDRMNVTLASDKLPEVMVVQGKLPAFVQSAQAGAFWDLTGKLDAYPNLKAENKQVELNSSINGQVFGVYRRRDPMRAAVLVRKDWLTKLGLSMPETVDDLYKVAKAFTENDPDGNGKKDTYGLIVPKWPGVYATASPYDVIETWFGAPNGWGERNGKLVPGFDTPEFLEANRFVKKMITEGLVNPDFATLDSAKWDTPFFTGKGGIIIDVSSRGGVQLRLFKEKDPANYGSFVDMTGNLTGPDGKKHSYPTVGYNGFLAISKQSVPTETELKDVLTVLNKLSSKEGQILLNNGFEGKNFTVQEGYALGKSATDPAIKTVTNDVMSFAQIGTATNGYLAYIALPAGQAEKEQYEKRVKFHKADEASAVPNPAQAIVSKTQVAKGAQLDQIIADARIKFLAGQIDEAGLKAEIQRWYSQGGQQIVDEMNEQYAKIKK</sequence>
<accession>A0A8J3QA23</accession>
<evidence type="ECO:0000313" key="2">
    <source>
        <dbReference type="EMBL" id="GIH06720.1"/>
    </source>
</evidence>
<dbReference type="PROSITE" id="PS51257">
    <property type="entry name" value="PROKAR_LIPOPROTEIN"/>
    <property type="match status" value="1"/>
</dbReference>
<evidence type="ECO:0000313" key="3">
    <source>
        <dbReference type="Proteomes" id="UP000612899"/>
    </source>
</evidence>
<dbReference type="InterPro" id="IPR050490">
    <property type="entry name" value="Bact_solute-bd_prot1"/>
</dbReference>
<dbReference type="SUPFAM" id="SSF53850">
    <property type="entry name" value="Periplasmic binding protein-like II"/>
    <property type="match status" value="1"/>
</dbReference>
<dbReference type="AlphaFoldDB" id="A0A8J3QA23"/>